<protein>
    <submittedName>
        <fullName evidence="2">Uncharacterized protein</fullName>
    </submittedName>
</protein>
<feature type="region of interest" description="Disordered" evidence="1">
    <location>
        <begin position="164"/>
        <end position="184"/>
    </location>
</feature>
<dbReference type="AlphaFoldDB" id="A0AAF0EVZ6"/>
<keyword evidence="3" id="KW-1185">Reference proteome</keyword>
<accession>A0AAF0EVZ6</accession>
<feature type="compositionally biased region" description="Polar residues" evidence="1">
    <location>
        <begin position="226"/>
        <end position="240"/>
    </location>
</feature>
<reference evidence="2" key="1">
    <citation type="submission" date="2023-03" db="EMBL/GenBank/DDBJ databases">
        <title>Mating type loci evolution in Malassezia.</title>
        <authorList>
            <person name="Coelho M.A."/>
        </authorList>
    </citation>
    <scope>NUCLEOTIDE SEQUENCE</scope>
    <source>
        <strain evidence="2">CBS 9431</strain>
    </source>
</reference>
<dbReference type="GeneID" id="85224730"/>
<feature type="region of interest" description="Disordered" evidence="1">
    <location>
        <begin position="702"/>
        <end position="735"/>
    </location>
</feature>
<feature type="region of interest" description="Disordered" evidence="1">
    <location>
        <begin position="359"/>
        <end position="384"/>
    </location>
</feature>
<name>A0AAF0EVZ6_9BASI</name>
<evidence type="ECO:0000313" key="3">
    <source>
        <dbReference type="Proteomes" id="UP001217754"/>
    </source>
</evidence>
<dbReference type="RefSeq" id="XP_060121030.1">
    <property type="nucleotide sequence ID" value="XM_060265047.1"/>
</dbReference>
<evidence type="ECO:0000256" key="1">
    <source>
        <dbReference type="SAM" id="MobiDB-lite"/>
    </source>
</evidence>
<feature type="region of interest" description="Disordered" evidence="1">
    <location>
        <begin position="205"/>
        <end position="240"/>
    </location>
</feature>
<dbReference type="Proteomes" id="UP001217754">
    <property type="component" value="Chromosome 1"/>
</dbReference>
<proteinExistence type="predicted"/>
<evidence type="ECO:0000313" key="2">
    <source>
        <dbReference type="EMBL" id="WFD38133.1"/>
    </source>
</evidence>
<organism evidence="2 3">
    <name type="scientific">Malassezia japonica</name>
    <dbReference type="NCBI Taxonomy" id="223818"/>
    <lineage>
        <taxon>Eukaryota</taxon>
        <taxon>Fungi</taxon>
        <taxon>Dikarya</taxon>
        <taxon>Basidiomycota</taxon>
        <taxon>Ustilaginomycotina</taxon>
        <taxon>Malasseziomycetes</taxon>
        <taxon>Malasseziales</taxon>
        <taxon>Malasseziaceae</taxon>
        <taxon>Malassezia</taxon>
    </lineage>
</organism>
<feature type="compositionally biased region" description="Basic and acidic residues" evidence="1">
    <location>
        <begin position="714"/>
        <end position="726"/>
    </location>
</feature>
<dbReference type="EMBL" id="CP119958">
    <property type="protein sequence ID" value="WFD38133.1"/>
    <property type="molecule type" value="Genomic_DNA"/>
</dbReference>
<gene>
    <name evidence="2" type="ORF">MJAP1_001081</name>
</gene>
<feature type="compositionally biased region" description="Polar residues" evidence="1">
    <location>
        <begin position="164"/>
        <end position="174"/>
    </location>
</feature>
<sequence length="750" mass="81211">MAMNPTEVGDTSWVAALARYHAPGAAPTHTIETEWDESMFAMARPKLVPTHEMREDTDLAAPHQHNAQAHSAHDAGAVDTRKSRARRSWIADLFRRDSSEPPRMLRNRRSARFSMPPVVPSDASERKGAPQYIQQHVVLGERSAPNPSQAVDYSAANVRDFARSTASGSAGHTQGTEKRWNAAPAPSWVQPAYGEQLAYRAEPANGVQSTYGSQPAYEQPAYEQPTYEQPTYEQPTYEQPTYEQPTYDAQVPDVNSIPNGTTAYDSFAYGSEGASEADTSAKDPCDAVAQGQHPSVPWVGSSAGMWHTYDTLAPADVFSSANGAEQQDTAQYDVQQYSWQQQDASQQDMSKQYIPEHDASQQHMPQNDAPQPAVSQDDMPQQSLSHPTAQVYLPWYANEAAEAPTEAPTTHSLPTSYSLPAFQVPHDTSASSLYAKLYDTSASDMRPAPAIALAKPLHNEPSIPGADDASAYGAAMASPAADGVAWPQHNVRPADVDVEPSVPVAPAPLPPTPRFPSVSPHIATRHWSMPPAPPPIGAQRGIAPPFLPAHILTLSEEAGDRTSASAPLPVPRSTSMHGAYRWRARGSISMRRTSAPLPPIQPPPQTELPPLPDASVVESVPPSVMSHGTPRDAYATPMMAGSVLSTPDAQDTLLETPVTRTPSLSQSWGMVQMPGAFEFSPESKLRHWDSRRSIVRYGSPRLERSGSAVRHASPRAEKSTWPREQEPGQGGRPTSLLVSARDKVAYGFAV</sequence>